<dbReference type="Proteomes" id="UP001491552">
    <property type="component" value="Unassembled WGS sequence"/>
</dbReference>
<comment type="caution">
    <text evidence="4">The sequence shown here is derived from an EMBL/GenBank/DDBJ whole genome shotgun (WGS) entry which is preliminary data.</text>
</comment>
<keyword evidence="2" id="KW-0732">Signal</keyword>
<evidence type="ECO:0000259" key="3">
    <source>
        <dbReference type="Pfam" id="PF00395"/>
    </source>
</evidence>
<dbReference type="RefSeq" id="WP_349134701.1">
    <property type="nucleotide sequence ID" value="NZ_JBBMFF010000101.1"/>
</dbReference>
<evidence type="ECO:0000313" key="4">
    <source>
        <dbReference type="EMBL" id="MEQ2509994.1"/>
    </source>
</evidence>
<evidence type="ECO:0000313" key="5">
    <source>
        <dbReference type="Proteomes" id="UP001491552"/>
    </source>
</evidence>
<reference evidence="4 5" key="1">
    <citation type="submission" date="2024-03" db="EMBL/GenBank/DDBJ databases">
        <title>Human intestinal bacterial collection.</title>
        <authorList>
            <person name="Pauvert C."/>
            <person name="Hitch T.C.A."/>
            <person name="Clavel T."/>
        </authorList>
    </citation>
    <scope>NUCLEOTIDE SEQUENCE [LARGE SCALE GENOMIC DNA]</scope>
    <source>
        <strain evidence="4 5">CLA-AA-H192</strain>
    </source>
</reference>
<sequence length="82" mass="9081">MKKHHLTRLCSILLLAALLVSLTVPLVSAYSDVTRSAFPDYFDAINYVTDNGLMNGTSSTQFEPNSFLSRAMLVGAVWHSLY</sequence>
<dbReference type="Pfam" id="PF00395">
    <property type="entry name" value="SLH"/>
    <property type="match status" value="1"/>
</dbReference>
<proteinExistence type="predicted"/>
<dbReference type="InterPro" id="IPR001119">
    <property type="entry name" value="SLH_dom"/>
</dbReference>
<dbReference type="EMBL" id="JBBMFF010000101">
    <property type="protein sequence ID" value="MEQ2509994.1"/>
    <property type="molecule type" value="Genomic_DNA"/>
</dbReference>
<keyword evidence="1" id="KW-0677">Repeat</keyword>
<feature type="domain" description="SLH" evidence="3">
    <location>
        <begin position="30"/>
        <end position="71"/>
    </location>
</feature>
<keyword evidence="5" id="KW-1185">Reference proteome</keyword>
<evidence type="ECO:0000256" key="2">
    <source>
        <dbReference type="SAM" id="SignalP"/>
    </source>
</evidence>
<evidence type="ECO:0000256" key="1">
    <source>
        <dbReference type="ARBA" id="ARBA00022737"/>
    </source>
</evidence>
<feature type="signal peptide" evidence="2">
    <location>
        <begin position="1"/>
        <end position="29"/>
    </location>
</feature>
<name>A0ABV1G3S7_9FIRM</name>
<gene>
    <name evidence="4" type="ORF">WMO66_01805</name>
</gene>
<organism evidence="4 5">
    <name type="scientific">Faecousia intestinalis</name>
    <dbReference type="NCBI Taxonomy" id="3133167"/>
    <lineage>
        <taxon>Bacteria</taxon>
        <taxon>Bacillati</taxon>
        <taxon>Bacillota</taxon>
        <taxon>Clostridia</taxon>
        <taxon>Eubacteriales</taxon>
        <taxon>Oscillospiraceae</taxon>
        <taxon>Faecousia</taxon>
    </lineage>
</organism>
<feature type="chain" id="PRO_5046710566" evidence="2">
    <location>
        <begin position="30"/>
        <end position="82"/>
    </location>
</feature>
<protein>
    <submittedName>
        <fullName evidence="4">S-layer homology domain-containing protein</fullName>
    </submittedName>
</protein>
<accession>A0ABV1G3S7</accession>